<evidence type="ECO:0000313" key="3">
    <source>
        <dbReference type="Proteomes" id="UP000028999"/>
    </source>
</evidence>
<evidence type="ECO:0000313" key="2">
    <source>
        <dbReference type="EMBL" id="CDY58361.1"/>
    </source>
</evidence>
<dbReference type="Gramene" id="CDY58361">
    <property type="protein sequence ID" value="CDY58361"/>
    <property type="gene ID" value="GSBRNA2T00023490001"/>
</dbReference>
<feature type="compositionally biased region" description="Basic and acidic residues" evidence="1">
    <location>
        <begin position="43"/>
        <end position="57"/>
    </location>
</feature>
<accession>A0A078J643</accession>
<protein>
    <submittedName>
        <fullName evidence="2">BnaCnng33110D protein</fullName>
    </submittedName>
</protein>
<gene>
    <name evidence="2" type="primary">BnaCnng33110D</name>
    <name evidence="2" type="ORF">GSBRNA2T00023490001</name>
</gene>
<keyword evidence="3" id="KW-1185">Reference proteome</keyword>
<dbReference type="Proteomes" id="UP000028999">
    <property type="component" value="Unassembled WGS sequence"/>
</dbReference>
<feature type="compositionally biased region" description="Polar residues" evidence="1">
    <location>
        <begin position="29"/>
        <end position="39"/>
    </location>
</feature>
<name>A0A078J643_BRANA</name>
<feature type="region of interest" description="Disordered" evidence="1">
    <location>
        <begin position="1"/>
        <end position="57"/>
    </location>
</feature>
<evidence type="ECO:0000256" key="1">
    <source>
        <dbReference type="SAM" id="MobiDB-lite"/>
    </source>
</evidence>
<dbReference type="PaxDb" id="3708-A0A078J643"/>
<reference evidence="2 3" key="1">
    <citation type="journal article" date="2014" name="Science">
        <title>Plant genetics. Early allopolyploid evolution in the post-Neolithic Brassica napus oilseed genome.</title>
        <authorList>
            <person name="Chalhoub B."/>
            <person name="Denoeud F."/>
            <person name="Liu S."/>
            <person name="Parkin I.A."/>
            <person name="Tang H."/>
            <person name="Wang X."/>
            <person name="Chiquet J."/>
            <person name="Belcram H."/>
            <person name="Tong C."/>
            <person name="Samans B."/>
            <person name="Correa M."/>
            <person name="Da Silva C."/>
            <person name="Just J."/>
            <person name="Falentin C."/>
            <person name="Koh C.S."/>
            <person name="Le Clainche I."/>
            <person name="Bernard M."/>
            <person name="Bento P."/>
            <person name="Noel B."/>
            <person name="Labadie K."/>
            <person name="Alberti A."/>
            <person name="Charles M."/>
            <person name="Arnaud D."/>
            <person name="Guo H."/>
            <person name="Daviaud C."/>
            <person name="Alamery S."/>
            <person name="Jabbari K."/>
            <person name="Zhao M."/>
            <person name="Edger P.P."/>
            <person name="Chelaifa H."/>
            <person name="Tack D."/>
            <person name="Lassalle G."/>
            <person name="Mestiri I."/>
            <person name="Schnel N."/>
            <person name="Le Paslier M.C."/>
            <person name="Fan G."/>
            <person name="Renault V."/>
            <person name="Bayer P.E."/>
            <person name="Golicz A.A."/>
            <person name="Manoli S."/>
            <person name="Lee T.H."/>
            <person name="Thi V.H."/>
            <person name="Chalabi S."/>
            <person name="Hu Q."/>
            <person name="Fan C."/>
            <person name="Tollenaere R."/>
            <person name="Lu Y."/>
            <person name="Battail C."/>
            <person name="Shen J."/>
            <person name="Sidebottom C.H."/>
            <person name="Wang X."/>
            <person name="Canaguier A."/>
            <person name="Chauveau A."/>
            <person name="Berard A."/>
            <person name="Deniot G."/>
            <person name="Guan M."/>
            <person name="Liu Z."/>
            <person name="Sun F."/>
            <person name="Lim Y.P."/>
            <person name="Lyons E."/>
            <person name="Town C.D."/>
            <person name="Bancroft I."/>
            <person name="Wang X."/>
            <person name="Meng J."/>
            <person name="Ma J."/>
            <person name="Pires J.C."/>
            <person name="King G.J."/>
            <person name="Brunel D."/>
            <person name="Delourme R."/>
            <person name="Renard M."/>
            <person name="Aury J.M."/>
            <person name="Adams K.L."/>
            <person name="Batley J."/>
            <person name="Snowdon R.J."/>
            <person name="Tost J."/>
            <person name="Edwards D."/>
            <person name="Zhou Y."/>
            <person name="Hua W."/>
            <person name="Sharpe A.G."/>
            <person name="Paterson A.H."/>
            <person name="Guan C."/>
            <person name="Wincker P."/>
        </authorList>
    </citation>
    <scope>NUCLEOTIDE SEQUENCE [LARGE SCALE GENOMIC DNA]</scope>
    <source>
        <strain evidence="3">cv. Darmor-bzh</strain>
    </source>
</reference>
<dbReference type="AlphaFoldDB" id="A0A078J643"/>
<dbReference type="STRING" id="3708.A0A078J643"/>
<sequence length="57" mass="6581">MTIMEEKQSSPVSEKQQSFNQTEPKEKQQSFGCTETNQPRKARALEKQVTEFSRCGE</sequence>
<feature type="compositionally biased region" description="Polar residues" evidence="1">
    <location>
        <begin position="9"/>
        <end position="22"/>
    </location>
</feature>
<organism evidence="2 3">
    <name type="scientific">Brassica napus</name>
    <name type="common">Rape</name>
    <dbReference type="NCBI Taxonomy" id="3708"/>
    <lineage>
        <taxon>Eukaryota</taxon>
        <taxon>Viridiplantae</taxon>
        <taxon>Streptophyta</taxon>
        <taxon>Embryophyta</taxon>
        <taxon>Tracheophyta</taxon>
        <taxon>Spermatophyta</taxon>
        <taxon>Magnoliopsida</taxon>
        <taxon>eudicotyledons</taxon>
        <taxon>Gunneridae</taxon>
        <taxon>Pentapetalae</taxon>
        <taxon>rosids</taxon>
        <taxon>malvids</taxon>
        <taxon>Brassicales</taxon>
        <taxon>Brassicaceae</taxon>
        <taxon>Brassiceae</taxon>
        <taxon>Brassica</taxon>
    </lineage>
</organism>
<dbReference type="EMBL" id="LK033661">
    <property type="protein sequence ID" value="CDY58361.1"/>
    <property type="molecule type" value="Genomic_DNA"/>
</dbReference>
<proteinExistence type="predicted"/>